<reference evidence="2" key="1">
    <citation type="submission" date="2023-03" db="EMBL/GenBank/DDBJ databases">
        <title>Massive genome expansion in bonnet fungi (Mycena s.s.) driven by repeated elements and novel gene families across ecological guilds.</title>
        <authorList>
            <consortium name="Lawrence Berkeley National Laboratory"/>
            <person name="Harder C.B."/>
            <person name="Miyauchi S."/>
            <person name="Viragh M."/>
            <person name="Kuo A."/>
            <person name="Thoen E."/>
            <person name="Andreopoulos B."/>
            <person name="Lu D."/>
            <person name="Skrede I."/>
            <person name="Drula E."/>
            <person name="Henrissat B."/>
            <person name="Morin E."/>
            <person name="Kohler A."/>
            <person name="Barry K."/>
            <person name="LaButti K."/>
            <person name="Morin E."/>
            <person name="Salamov A."/>
            <person name="Lipzen A."/>
            <person name="Mereny Z."/>
            <person name="Hegedus B."/>
            <person name="Baldrian P."/>
            <person name="Stursova M."/>
            <person name="Weitz H."/>
            <person name="Taylor A."/>
            <person name="Grigoriev I.V."/>
            <person name="Nagy L.G."/>
            <person name="Martin F."/>
            <person name="Kauserud H."/>
        </authorList>
    </citation>
    <scope>NUCLEOTIDE SEQUENCE</scope>
    <source>
        <strain evidence="2">CBHHK002</strain>
    </source>
</reference>
<organism evidence="2 3">
    <name type="scientific">Mycena albidolilacea</name>
    <dbReference type="NCBI Taxonomy" id="1033008"/>
    <lineage>
        <taxon>Eukaryota</taxon>
        <taxon>Fungi</taxon>
        <taxon>Dikarya</taxon>
        <taxon>Basidiomycota</taxon>
        <taxon>Agaricomycotina</taxon>
        <taxon>Agaricomycetes</taxon>
        <taxon>Agaricomycetidae</taxon>
        <taxon>Agaricales</taxon>
        <taxon>Marasmiineae</taxon>
        <taxon>Mycenaceae</taxon>
        <taxon>Mycena</taxon>
    </lineage>
</organism>
<comment type="caution">
    <text evidence="2">The sequence shown here is derived from an EMBL/GenBank/DDBJ whole genome shotgun (WGS) entry which is preliminary data.</text>
</comment>
<evidence type="ECO:0000313" key="2">
    <source>
        <dbReference type="EMBL" id="KAJ7347880.1"/>
    </source>
</evidence>
<evidence type="ECO:0000313" key="3">
    <source>
        <dbReference type="Proteomes" id="UP001218218"/>
    </source>
</evidence>
<evidence type="ECO:0008006" key="4">
    <source>
        <dbReference type="Google" id="ProtNLM"/>
    </source>
</evidence>
<accession>A0AAD7ER18</accession>
<dbReference type="EMBL" id="JARIHO010000018">
    <property type="protein sequence ID" value="KAJ7347880.1"/>
    <property type="molecule type" value="Genomic_DNA"/>
</dbReference>
<dbReference type="AlphaFoldDB" id="A0AAD7ER18"/>
<name>A0AAD7ER18_9AGAR</name>
<keyword evidence="3" id="KW-1185">Reference proteome</keyword>
<proteinExistence type="predicted"/>
<dbReference type="Proteomes" id="UP001218218">
    <property type="component" value="Unassembled WGS sequence"/>
</dbReference>
<gene>
    <name evidence="2" type="ORF">DFH08DRAFT_936624</name>
</gene>
<sequence length="579" mass="63561">MARRTKISIETDAAIVDAQLASLRAREADFQKILDDMQRLKDSVSLERRELGAKRKELHNERQPINWLPAKLLIHIFLTLTDADSDTSHDPSEVYHHAPVVISHRSSWCSIFLSTSQMWSRISVRTVVWNGRLIVAFLALSGTTPVDIIFICSEVIPSEVDSYRADIAFRSRAMAMQRLIGVLTLPENEFSSLRTLELSLLSWGPTSSRRRRLWYLSNCMGLGLVRTKSTTPGYTLRMSQLFKFLACTPKLQELVLANIIPYMDVSLNVEDAVQISDSLQKMDRVELIHLHTLDWAYPFGPDIHYFLSFLDCPALEKLLSAWKNSTSRLPTSCYCGATQPPPRHSSSPPTGSSTSRPSATSVSNAKTKKPSAPWCASSRFLSSKTSSWHTSASAAAQTEAEAHWRSRAFRDPCLPALTHFTFCRFQISAEPGKAEAILGTMPALVSLTLDGWAGVHTLLDGLSQRGGDGGGARVPGDLAISEPPNGGAGTKGAVRAIRPMKKLRRQGRGVGAGAGEGRAPSTNILSSSMMIAMEEAGRPARIGYVRIGYCTRISEEDVMSLKALGVAEVAWTGDPAEEY</sequence>
<protein>
    <recommendedName>
        <fullName evidence="4">F-box domain-containing protein</fullName>
    </recommendedName>
</protein>
<feature type="region of interest" description="Disordered" evidence="1">
    <location>
        <begin position="337"/>
        <end position="373"/>
    </location>
</feature>
<evidence type="ECO:0000256" key="1">
    <source>
        <dbReference type="SAM" id="MobiDB-lite"/>
    </source>
</evidence>
<feature type="compositionally biased region" description="Low complexity" evidence="1">
    <location>
        <begin position="344"/>
        <end position="363"/>
    </location>
</feature>